<dbReference type="EC" id="2.3.2.27" evidence="2"/>
<evidence type="ECO:0000256" key="8">
    <source>
        <dbReference type="PROSITE-ProRule" id="PRU00175"/>
    </source>
</evidence>
<keyword evidence="3" id="KW-0808">Transferase</keyword>
<dbReference type="InterPro" id="IPR001841">
    <property type="entry name" value="Znf_RING"/>
</dbReference>
<sequence length="519" mass="56170">MGRAMGSLAGCSLTGLDYHSSNLVSARVASLENQVQPESLYYGGAGSNLSNPGVQVAVGIPGNTDFRGHYENISLQHQHVQNSYPHVGVASSSVFPSTMYNPCISTTAVNRYVPPIQSFGLGNPQVLPLYHSVAQGSMDESGSSGNFADSAREFIKRKNALHVGGHHFVSNFASSSSSAHVPQNPSHRSWNASFESNILPSTGVSNPPDYLSADGPNRSTLMAAHPELVHHGNYVIPAGHMNQYNTWIPQAANRTGGLPQWEHGNAAANPPGGFVHPGNLDMSNGGFQGYQAGPSAFFYGPLPYFHQNTMHSLQDPGLFNHIQMQVPPQHRLSNHLLHCINPSGNGLPLDPRTLVISSNSGHTFGPTAQPSVAHQVNAGSLRIQPHENAPFVNLSRLYEAGVIDEHRDMRLDVDSMTYEELVALEEQIGSVNTGFTESYIKENLKLTSYIPDAVCMPDQSSVENDACIICQEEYEAKELIGTLGCGHKYHAMCIKEWLMVKNLCPICKTTALPADRRNG</sequence>
<dbReference type="SMART" id="SM00184">
    <property type="entry name" value="RING"/>
    <property type="match status" value="1"/>
</dbReference>
<dbReference type="PROSITE" id="PS50089">
    <property type="entry name" value="ZF_RING_2"/>
    <property type="match status" value="1"/>
</dbReference>
<keyword evidence="6" id="KW-0833">Ubl conjugation pathway</keyword>
<dbReference type="GO" id="GO:0061630">
    <property type="term" value="F:ubiquitin protein ligase activity"/>
    <property type="evidence" value="ECO:0007669"/>
    <property type="project" value="UniProtKB-EC"/>
</dbReference>
<dbReference type="InterPro" id="IPR013083">
    <property type="entry name" value="Znf_RING/FYVE/PHD"/>
</dbReference>
<evidence type="ECO:0000256" key="6">
    <source>
        <dbReference type="ARBA" id="ARBA00022786"/>
    </source>
</evidence>
<keyword evidence="5 8" id="KW-0863">Zinc-finger</keyword>
<evidence type="ECO:0000256" key="2">
    <source>
        <dbReference type="ARBA" id="ARBA00012483"/>
    </source>
</evidence>
<evidence type="ECO:0000256" key="7">
    <source>
        <dbReference type="ARBA" id="ARBA00022833"/>
    </source>
</evidence>
<evidence type="ECO:0000259" key="9">
    <source>
        <dbReference type="PROSITE" id="PS50089"/>
    </source>
</evidence>
<evidence type="ECO:0000256" key="1">
    <source>
        <dbReference type="ARBA" id="ARBA00000900"/>
    </source>
</evidence>
<keyword evidence="7" id="KW-0862">Zinc</keyword>
<evidence type="ECO:0000313" key="11">
    <source>
        <dbReference type="Proteomes" id="UP000032180"/>
    </source>
</evidence>
<evidence type="ECO:0000256" key="3">
    <source>
        <dbReference type="ARBA" id="ARBA00022679"/>
    </source>
</evidence>
<reference evidence="11" key="2">
    <citation type="submission" date="2013-12" db="EMBL/GenBank/DDBJ databases">
        <authorList>
            <person name="Yu Y."/>
            <person name="Lee S."/>
            <person name="de Baynast K."/>
            <person name="Wissotski M."/>
            <person name="Liu L."/>
            <person name="Talag J."/>
            <person name="Goicoechea J."/>
            <person name="Angelova A."/>
            <person name="Jetty R."/>
            <person name="Kudrna D."/>
            <person name="Golser W."/>
            <person name="Rivera L."/>
            <person name="Zhang J."/>
            <person name="Wing R."/>
        </authorList>
    </citation>
    <scope>NUCLEOTIDE SEQUENCE</scope>
</reference>
<dbReference type="Gramene" id="LPERR05G21500.4">
    <property type="protein sequence ID" value="LPERR05G21500.4"/>
    <property type="gene ID" value="LPERR05G21500"/>
</dbReference>
<dbReference type="AlphaFoldDB" id="A0A0D9WJS1"/>
<evidence type="ECO:0000256" key="4">
    <source>
        <dbReference type="ARBA" id="ARBA00022723"/>
    </source>
</evidence>
<dbReference type="GO" id="GO:0008270">
    <property type="term" value="F:zinc ion binding"/>
    <property type="evidence" value="ECO:0007669"/>
    <property type="project" value="UniProtKB-KW"/>
</dbReference>
<keyword evidence="11" id="KW-1185">Reference proteome</keyword>
<organism evidence="10 11">
    <name type="scientific">Leersia perrieri</name>
    <dbReference type="NCBI Taxonomy" id="77586"/>
    <lineage>
        <taxon>Eukaryota</taxon>
        <taxon>Viridiplantae</taxon>
        <taxon>Streptophyta</taxon>
        <taxon>Embryophyta</taxon>
        <taxon>Tracheophyta</taxon>
        <taxon>Spermatophyta</taxon>
        <taxon>Magnoliopsida</taxon>
        <taxon>Liliopsida</taxon>
        <taxon>Poales</taxon>
        <taxon>Poaceae</taxon>
        <taxon>BOP clade</taxon>
        <taxon>Oryzoideae</taxon>
        <taxon>Oryzeae</taxon>
        <taxon>Oryzinae</taxon>
        <taxon>Leersia</taxon>
    </lineage>
</organism>
<dbReference type="STRING" id="77586.A0A0D9WJS1"/>
<reference evidence="10 11" key="1">
    <citation type="submission" date="2012-08" db="EMBL/GenBank/DDBJ databases">
        <title>Oryza genome evolution.</title>
        <authorList>
            <person name="Wing R.A."/>
        </authorList>
    </citation>
    <scope>NUCLEOTIDE SEQUENCE</scope>
</reference>
<protein>
    <recommendedName>
        <fullName evidence="2">RING-type E3 ubiquitin transferase</fullName>
        <ecNumber evidence="2">2.3.2.27</ecNumber>
    </recommendedName>
</protein>
<feature type="domain" description="RING-type" evidence="9">
    <location>
        <begin position="467"/>
        <end position="508"/>
    </location>
</feature>
<evidence type="ECO:0000256" key="5">
    <source>
        <dbReference type="ARBA" id="ARBA00022771"/>
    </source>
</evidence>
<dbReference type="Pfam" id="PF13639">
    <property type="entry name" value="zf-RING_2"/>
    <property type="match status" value="1"/>
</dbReference>
<dbReference type="Gene3D" id="3.30.40.10">
    <property type="entry name" value="Zinc/RING finger domain, C3HC4 (zinc finger)"/>
    <property type="match status" value="1"/>
</dbReference>
<proteinExistence type="predicted"/>
<dbReference type="InterPro" id="IPR045191">
    <property type="entry name" value="MBR1/2-like"/>
</dbReference>
<dbReference type="SUPFAM" id="SSF57850">
    <property type="entry name" value="RING/U-box"/>
    <property type="match status" value="1"/>
</dbReference>
<accession>A0A0D9WJS1</accession>
<name>A0A0D9WJS1_9ORYZ</name>
<dbReference type="PANTHER" id="PTHR22937:SF104">
    <property type="entry name" value="RING-TYPE E3 UBIQUITIN TRANSFERASE"/>
    <property type="match status" value="1"/>
</dbReference>
<reference evidence="10" key="3">
    <citation type="submission" date="2015-04" db="UniProtKB">
        <authorList>
            <consortium name="EnsemblPlants"/>
        </authorList>
    </citation>
    <scope>IDENTIFICATION</scope>
</reference>
<dbReference type="FunFam" id="3.30.40.10:FF:000467">
    <property type="entry name" value="C-terminal zinc-finger"/>
    <property type="match status" value="1"/>
</dbReference>
<dbReference type="eggNOG" id="KOG0800">
    <property type="taxonomic scope" value="Eukaryota"/>
</dbReference>
<dbReference type="Proteomes" id="UP000032180">
    <property type="component" value="Chromosome 5"/>
</dbReference>
<comment type="catalytic activity">
    <reaction evidence="1">
        <text>S-ubiquitinyl-[E2 ubiquitin-conjugating enzyme]-L-cysteine + [acceptor protein]-L-lysine = [E2 ubiquitin-conjugating enzyme]-L-cysteine + N(6)-ubiquitinyl-[acceptor protein]-L-lysine.</text>
        <dbReference type="EC" id="2.3.2.27"/>
    </reaction>
</comment>
<evidence type="ECO:0000313" key="10">
    <source>
        <dbReference type="EnsemblPlants" id="LPERR05G21500.4"/>
    </source>
</evidence>
<keyword evidence="4" id="KW-0479">Metal-binding</keyword>
<dbReference type="PANTHER" id="PTHR22937">
    <property type="entry name" value="E3 UBIQUITIN-PROTEIN LIGASE RNF165"/>
    <property type="match status" value="1"/>
</dbReference>
<dbReference type="EnsemblPlants" id="LPERR05G21500.4">
    <property type="protein sequence ID" value="LPERR05G21500.4"/>
    <property type="gene ID" value="LPERR05G21500"/>
</dbReference>